<evidence type="ECO:0000313" key="3">
    <source>
        <dbReference type="EMBL" id="QCO12519.1"/>
    </source>
</evidence>
<feature type="transmembrane region" description="Helical" evidence="1">
    <location>
        <begin position="6"/>
        <end position="29"/>
    </location>
</feature>
<evidence type="ECO:0000313" key="2">
    <source>
        <dbReference type="EMBL" id="MDX5950102.1"/>
    </source>
</evidence>
<evidence type="ECO:0000256" key="1">
    <source>
        <dbReference type="SAM" id="Phobius"/>
    </source>
</evidence>
<keyword evidence="5" id="KW-1185">Reference proteome</keyword>
<reference evidence="2 5" key="2">
    <citation type="submission" date="2023-11" db="EMBL/GenBank/DDBJ databases">
        <title>MicrobeMod: A computational toolkit for identifying prokaryotic methylation and restriction-modification with nanopore sequencing.</title>
        <authorList>
            <person name="Crits-Christoph A."/>
            <person name="Kang S.C."/>
            <person name="Lee H."/>
            <person name="Ostrov N."/>
        </authorList>
    </citation>
    <scope>NUCLEOTIDE SEQUENCE [LARGE SCALE GENOMIC DNA]</scope>
    <source>
        <strain evidence="2 5">ATCC 29145</strain>
    </source>
</reference>
<keyword evidence="1" id="KW-1133">Transmembrane helix</keyword>
<reference evidence="3 4" key="1">
    <citation type="submission" date="2018-09" db="EMBL/GenBank/DDBJ databases">
        <title>Whole genome based analysis of evolution and adaptive divergence in Indian and Brazilian strains of Azospirillum brasilense.</title>
        <authorList>
            <person name="Singh C."/>
            <person name="Tripathi A.K."/>
        </authorList>
    </citation>
    <scope>NUCLEOTIDE SEQUENCE [LARGE SCALE GENOMIC DNA]</scope>
    <source>
        <strain evidence="3 4">MTCC4038</strain>
        <plasmid evidence="3 4">p3</plasmid>
    </source>
</reference>
<organism evidence="3 4">
    <name type="scientific">Azospirillum brasilense</name>
    <dbReference type="NCBI Taxonomy" id="192"/>
    <lineage>
        <taxon>Bacteria</taxon>
        <taxon>Pseudomonadati</taxon>
        <taxon>Pseudomonadota</taxon>
        <taxon>Alphaproteobacteria</taxon>
        <taxon>Rhodospirillales</taxon>
        <taxon>Azospirillaceae</taxon>
        <taxon>Azospirillum</taxon>
    </lineage>
</organism>
<geneLocation type="plasmid" evidence="3 4">
    <name>p3</name>
</geneLocation>
<dbReference type="Proteomes" id="UP000298774">
    <property type="component" value="Plasmid p3"/>
</dbReference>
<protein>
    <submittedName>
        <fullName evidence="3">ATP synthase subunit I</fullName>
    </submittedName>
</protein>
<dbReference type="EMBL" id="CP032342">
    <property type="protein sequence ID" value="QCO12519.1"/>
    <property type="molecule type" value="Genomic_DNA"/>
</dbReference>
<dbReference type="Proteomes" id="UP001277471">
    <property type="component" value="Unassembled WGS sequence"/>
</dbReference>
<dbReference type="GeneID" id="56447491"/>
<keyword evidence="3" id="KW-0614">Plasmid</keyword>
<dbReference type="InterPro" id="IPR017581">
    <property type="entry name" value="AtpR-like"/>
</dbReference>
<keyword evidence="1" id="KW-0472">Membrane</keyword>
<gene>
    <name evidence="3" type="ORF">D3868_26055</name>
    <name evidence="2" type="ORF">SIM66_02600</name>
</gene>
<name>A0A4D8QZS2_AZOBR</name>
<evidence type="ECO:0000313" key="4">
    <source>
        <dbReference type="Proteomes" id="UP000298774"/>
    </source>
</evidence>
<evidence type="ECO:0000313" key="5">
    <source>
        <dbReference type="Proteomes" id="UP001277471"/>
    </source>
</evidence>
<accession>A0A4D8QZS2</accession>
<keyword evidence="1" id="KW-0812">Transmembrane</keyword>
<proteinExistence type="predicted"/>
<dbReference type="RefSeq" id="WP_035680973.1">
    <property type="nucleotide sequence ID" value="NZ_CP032342.1"/>
</dbReference>
<dbReference type="AlphaFoldDB" id="A0A4D8QZS2"/>
<dbReference type="EMBL" id="JAWXYC010000001">
    <property type="protein sequence ID" value="MDX5950102.1"/>
    <property type="molecule type" value="Genomic_DNA"/>
</dbReference>
<feature type="transmembrane region" description="Helical" evidence="1">
    <location>
        <begin position="50"/>
        <end position="76"/>
    </location>
</feature>
<sequence>MPSATLIPATVGVLVGAAVGTVFFHALAVAARLTLAGRVRRALPLHALRLGGVVAVFTLTTIHAGAPALLGLLAGFQISRGAAMRRLGKAP</sequence>
<dbReference type="Pfam" id="PF12966">
    <property type="entry name" value="AtpR"/>
    <property type="match status" value="1"/>
</dbReference>